<dbReference type="RefSeq" id="XP_010230104.1">
    <property type="nucleotide sequence ID" value="XM_010231802.3"/>
</dbReference>
<dbReference type="KEGG" id="bdi:100841295"/>
<dbReference type="EnsemblPlants" id="KQK21105">
    <property type="protein sequence ID" value="KQK21105"/>
    <property type="gene ID" value="BRADI_1g58743v3"/>
</dbReference>
<dbReference type="Proteomes" id="UP000008810">
    <property type="component" value="Chromosome 1"/>
</dbReference>
<feature type="domain" description="F-box" evidence="1">
    <location>
        <begin position="7"/>
        <end position="40"/>
    </location>
</feature>
<dbReference type="AlphaFoldDB" id="A0A0Q3LDN1"/>
<name>A0A0Q3LDN1_BRADI</name>
<keyword evidence="5" id="KW-1185">Reference proteome</keyword>
<dbReference type="SUPFAM" id="SSF81383">
    <property type="entry name" value="F-box domain"/>
    <property type="match status" value="1"/>
</dbReference>
<dbReference type="ExpressionAtlas" id="A0A0Q3LDN1">
    <property type="expression patterns" value="baseline"/>
</dbReference>
<dbReference type="OrthoDB" id="683655at2759"/>
<evidence type="ECO:0000313" key="3">
    <source>
        <dbReference type="EMBL" id="KQK21105.1"/>
    </source>
</evidence>
<dbReference type="PANTHER" id="PTHR32133:SF366">
    <property type="entry name" value="OS07G0122900 PROTEIN"/>
    <property type="match status" value="1"/>
</dbReference>
<dbReference type="Gramene" id="KQK21105">
    <property type="protein sequence ID" value="KQK21105"/>
    <property type="gene ID" value="BRADI_1g58743v3"/>
</dbReference>
<dbReference type="Pfam" id="PF00646">
    <property type="entry name" value="F-box"/>
    <property type="match status" value="1"/>
</dbReference>
<dbReference type="InterPro" id="IPR036047">
    <property type="entry name" value="F-box-like_dom_sf"/>
</dbReference>
<protein>
    <submittedName>
        <fullName evidence="3 4">Uncharacterized protein</fullName>
    </submittedName>
</protein>
<evidence type="ECO:0000313" key="4">
    <source>
        <dbReference type="EnsemblPlants" id="KQK21105"/>
    </source>
</evidence>
<evidence type="ECO:0000259" key="1">
    <source>
        <dbReference type="Pfam" id="PF00646"/>
    </source>
</evidence>
<proteinExistence type="predicted"/>
<organism evidence="3">
    <name type="scientific">Brachypodium distachyon</name>
    <name type="common">Purple false brome</name>
    <name type="synonym">Trachynia distachya</name>
    <dbReference type="NCBI Taxonomy" id="15368"/>
    <lineage>
        <taxon>Eukaryota</taxon>
        <taxon>Viridiplantae</taxon>
        <taxon>Streptophyta</taxon>
        <taxon>Embryophyta</taxon>
        <taxon>Tracheophyta</taxon>
        <taxon>Spermatophyta</taxon>
        <taxon>Magnoliopsida</taxon>
        <taxon>Liliopsida</taxon>
        <taxon>Poales</taxon>
        <taxon>Poaceae</taxon>
        <taxon>BOP clade</taxon>
        <taxon>Pooideae</taxon>
        <taxon>Stipodae</taxon>
        <taxon>Brachypodieae</taxon>
        <taxon>Brachypodium</taxon>
    </lineage>
</organism>
<dbReference type="InterPro" id="IPR001810">
    <property type="entry name" value="F-box_dom"/>
</dbReference>
<reference evidence="4" key="3">
    <citation type="submission" date="2018-08" db="UniProtKB">
        <authorList>
            <consortium name="EnsemblPlants"/>
        </authorList>
    </citation>
    <scope>IDENTIFICATION</scope>
    <source>
        <strain evidence="4">cv. Bd21</strain>
    </source>
</reference>
<dbReference type="PANTHER" id="PTHR32133">
    <property type="entry name" value="OS07G0120400 PROTEIN"/>
    <property type="match status" value="1"/>
</dbReference>
<sequence>MPPPPPELPAELVEEIFLRLPPDDPGCLFRASLVSESWLRRLAGPAFRRRYCEFHRTPPMLGFLTSGQAGEDLMNNTHFVPTVKLCPPGPGHKYLQALDARHSRILFLTDPEDSIRVPRELIIWDPITLEEWTIPDPGLSSWAAVLCAKEGCDHLDCHGHPFLVACVSLGDEEFSCSAILYSSETDSWSDETSVDHDEEHLTCYTYVDYMPPNVLVGNTLYFDCHPFRIIIQYDLADRELSLIDTPDVQDSVDGQLTVENDVLGFAKIKESSIYLWLREVDEHGAAAWVQLRVIKLEKMFSSGALSTKPTMYAFAEGVGVIFLWGKVGLFMIDLKSGRAKKVCYQGKSSISIIPYMSFYTPGHDWGIMPLPPGPPAIDES</sequence>
<reference evidence="3" key="2">
    <citation type="submission" date="2017-06" db="EMBL/GenBank/DDBJ databases">
        <title>WGS assembly of Brachypodium distachyon.</title>
        <authorList>
            <consortium name="The International Brachypodium Initiative"/>
            <person name="Lucas S."/>
            <person name="Harmon-Smith M."/>
            <person name="Lail K."/>
            <person name="Tice H."/>
            <person name="Grimwood J."/>
            <person name="Bruce D."/>
            <person name="Barry K."/>
            <person name="Shu S."/>
            <person name="Lindquist E."/>
            <person name="Wang M."/>
            <person name="Pitluck S."/>
            <person name="Vogel J.P."/>
            <person name="Garvin D.F."/>
            <person name="Mockler T.C."/>
            <person name="Schmutz J."/>
            <person name="Rokhsar D."/>
            <person name="Bevan M.W."/>
        </authorList>
    </citation>
    <scope>NUCLEOTIDE SEQUENCE</scope>
    <source>
        <strain evidence="3">Bd21</strain>
    </source>
</reference>
<dbReference type="InterPro" id="IPR056594">
    <property type="entry name" value="AT5G49610-like_b-prop"/>
</dbReference>
<accession>A0A0Q3LDN1</accession>
<feature type="domain" description="F-box protein AT5G49610-like beta-propeller" evidence="2">
    <location>
        <begin position="164"/>
        <end position="361"/>
    </location>
</feature>
<dbReference type="GeneID" id="100841295"/>
<dbReference type="Pfam" id="PF23635">
    <property type="entry name" value="Beta-prop_AT5G49610-like"/>
    <property type="match status" value="1"/>
</dbReference>
<reference evidence="3 4" key="1">
    <citation type="journal article" date="2010" name="Nature">
        <title>Genome sequencing and analysis of the model grass Brachypodium distachyon.</title>
        <authorList>
            <consortium name="International Brachypodium Initiative"/>
        </authorList>
    </citation>
    <scope>NUCLEOTIDE SEQUENCE [LARGE SCALE GENOMIC DNA]</scope>
    <source>
        <strain evidence="3">Bd21</strain>
        <strain evidence="4">cv. Bd21</strain>
    </source>
</reference>
<gene>
    <name evidence="4" type="primary">LOC100841295</name>
    <name evidence="3" type="ORF">BRADI_1g58743v3</name>
</gene>
<dbReference type="EMBL" id="CM000880">
    <property type="protein sequence ID" value="KQK21105.1"/>
    <property type="molecule type" value="Genomic_DNA"/>
</dbReference>
<evidence type="ECO:0000259" key="2">
    <source>
        <dbReference type="Pfam" id="PF23635"/>
    </source>
</evidence>
<evidence type="ECO:0000313" key="5">
    <source>
        <dbReference type="Proteomes" id="UP000008810"/>
    </source>
</evidence>